<feature type="transmembrane region" description="Helical" evidence="1">
    <location>
        <begin position="74"/>
        <end position="91"/>
    </location>
</feature>
<keyword evidence="3" id="KW-1185">Reference proteome</keyword>
<name>A0A947DIV7_9CYAN</name>
<dbReference type="RefSeq" id="WP_215610333.1">
    <property type="nucleotide sequence ID" value="NZ_JADOES010000042.1"/>
</dbReference>
<keyword evidence="1" id="KW-0472">Membrane</keyword>
<dbReference type="EMBL" id="JADOES010000042">
    <property type="protein sequence ID" value="MBT9317265.1"/>
    <property type="molecule type" value="Genomic_DNA"/>
</dbReference>
<proteinExistence type="predicted"/>
<keyword evidence="1" id="KW-0812">Transmembrane</keyword>
<evidence type="ECO:0000256" key="1">
    <source>
        <dbReference type="SAM" id="Phobius"/>
    </source>
</evidence>
<evidence type="ECO:0000313" key="2">
    <source>
        <dbReference type="EMBL" id="MBT9317265.1"/>
    </source>
</evidence>
<dbReference type="Proteomes" id="UP000717364">
    <property type="component" value="Unassembled WGS sequence"/>
</dbReference>
<reference evidence="2" key="2">
    <citation type="journal article" date="2021" name="Mar. Drugs">
        <title>Genome Reduction and Secondary Metabolism of the Marine Sponge-Associated Cyanobacterium Leptothoe.</title>
        <authorList>
            <person name="Konstantinou D."/>
            <person name="Popin R.V."/>
            <person name="Fewer D.P."/>
            <person name="Sivonen K."/>
            <person name="Gkelis S."/>
        </authorList>
    </citation>
    <scope>NUCLEOTIDE SEQUENCE</scope>
    <source>
        <strain evidence="2">TAU-MAC 1115</strain>
    </source>
</reference>
<feature type="transmembrane region" description="Helical" evidence="1">
    <location>
        <begin position="97"/>
        <end position="118"/>
    </location>
</feature>
<dbReference type="AlphaFoldDB" id="A0A947DIV7"/>
<organism evidence="2 3">
    <name type="scientific">Leptothoe spongobia TAU-MAC 1115</name>
    <dbReference type="NCBI Taxonomy" id="1967444"/>
    <lineage>
        <taxon>Bacteria</taxon>
        <taxon>Bacillati</taxon>
        <taxon>Cyanobacteriota</taxon>
        <taxon>Cyanophyceae</taxon>
        <taxon>Nodosilineales</taxon>
        <taxon>Cymatolegaceae</taxon>
        <taxon>Leptothoe</taxon>
        <taxon>Leptothoe spongobia</taxon>
    </lineage>
</organism>
<reference evidence="2" key="1">
    <citation type="submission" date="2020-11" db="EMBL/GenBank/DDBJ databases">
        <authorList>
            <person name="Konstantinou D."/>
            <person name="Gkelis S."/>
            <person name="Popin R."/>
            <person name="Fewer D."/>
            <person name="Sivonen K."/>
        </authorList>
    </citation>
    <scope>NUCLEOTIDE SEQUENCE</scope>
    <source>
        <strain evidence="2">TAU-MAC 1115</strain>
    </source>
</reference>
<evidence type="ECO:0000313" key="3">
    <source>
        <dbReference type="Proteomes" id="UP000717364"/>
    </source>
</evidence>
<sequence>MTLAKPTSTHTTSLDLPTADTIDQHRIALESRLNNLATQATDSALNLWSEYQPVTNGKTQAVWQLLRSTQPVQLLLTAALAVLAIALVTLVTTFNGLIILFLKLATLVLAAVAVWQWIARGLHWADEQLPSVVEPQE</sequence>
<protein>
    <submittedName>
        <fullName evidence="2">Uncharacterized protein</fullName>
    </submittedName>
</protein>
<keyword evidence="1" id="KW-1133">Transmembrane helix</keyword>
<gene>
    <name evidence="2" type="ORF">IXB50_17715</name>
</gene>
<comment type="caution">
    <text evidence="2">The sequence shown here is derived from an EMBL/GenBank/DDBJ whole genome shotgun (WGS) entry which is preliminary data.</text>
</comment>
<accession>A0A947DIV7</accession>